<dbReference type="GO" id="GO:0047837">
    <property type="term" value="F:D-xylose 1-dehydrogenase (NADP+) activity"/>
    <property type="evidence" value="ECO:0007669"/>
    <property type="project" value="UniProtKB-EC"/>
</dbReference>
<dbReference type="Pfam" id="PF01408">
    <property type="entry name" value="GFO_IDH_MocA"/>
    <property type="match status" value="1"/>
</dbReference>
<name>A0A8J5UDN1_FUSOX</name>
<comment type="catalytic activity">
    <reaction evidence="4">
        <text>D-xylose + NADP(+) = D-xylono-1,5-lactone + NADPH + H(+)</text>
        <dbReference type="Rhea" id="RHEA:22000"/>
        <dbReference type="ChEBI" id="CHEBI:15378"/>
        <dbReference type="ChEBI" id="CHEBI:15867"/>
        <dbReference type="ChEBI" id="CHEBI:53455"/>
        <dbReference type="ChEBI" id="CHEBI:57783"/>
        <dbReference type="ChEBI" id="CHEBI:58349"/>
        <dbReference type="EC" id="1.1.1.179"/>
    </reaction>
</comment>
<evidence type="ECO:0000259" key="5">
    <source>
        <dbReference type="Pfam" id="PF01408"/>
    </source>
</evidence>
<dbReference type="GO" id="GO:0000166">
    <property type="term" value="F:nucleotide binding"/>
    <property type="evidence" value="ECO:0007669"/>
    <property type="project" value="InterPro"/>
</dbReference>
<dbReference type="AlphaFoldDB" id="A0A8J5UDN1"/>
<comment type="caution">
    <text evidence="6">The sequence shown here is derived from an EMBL/GenBank/DDBJ whole genome shotgun (WGS) entry which is preliminary data.</text>
</comment>
<gene>
    <name evidence="6" type="primary">YMO1</name>
    <name evidence="6" type="ORF">Forpi1262_v009302</name>
</gene>
<reference evidence="6" key="1">
    <citation type="submission" date="2021-04" db="EMBL/GenBank/DDBJ databases">
        <title>First draft genome resource for Brassicaceae pathogens Fusarium oxysporum f. sp. raphani and Fusarium oxysporum f. sp. rapae.</title>
        <authorList>
            <person name="Asai S."/>
        </authorList>
    </citation>
    <scope>NUCLEOTIDE SEQUENCE</scope>
    <source>
        <strain evidence="6">Tf1262</strain>
    </source>
</reference>
<accession>A0A8J5UDN1</accession>
<organism evidence="6 7">
    <name type="scientific">Fusarium oxysporum f. sp. raphani</name>
    <dbReference type="NCBI Taxonomy" id="96318"/>
    <lineage>
        <taxon>Eukaryota</taxon>
        <taxon>Fungi</taxon>
        <taxon>Dikarya</taxon>
        <taxon>Ascomycota</taxon>
        <taxon>Pezizomycotina</taxon>
        <taxon>Sordariomycetes</taxon>
        <taxon>Hypocreomycetidae</taxon>
        <taxon>Hypocreales</taxon>
        <taxon>Nectriaceae</taxon>
        <taxon>Fusarium</taxon>
        <taxon>Fusarium oxysporum species complex</taxon>
    </lineage>
</organism>
<dbReference type="PANTHER" id="PTHR22604">
    <property type="entry name" value="OXIDOREDUCTASES"/>
    <property type="match status" value="1"/>
</dbReference>
<keyword evidence="1" id="KW-0560">Oxidoreductase</keyword>
<dbReference type="PANTHER" id="PTHR22604:SF105">
    <property type="entry name" value="TRANS-1,2-DIHYDROBENZENE-1,2-DIOL DEHYDROGENASE"/>
    <property type="match status" value="1"/>
</dbReference>
<evidence type="ECO:0000313" key="6">
    <source>
        <dbReference type="EMBL" id="KAG7430188.1"/>
    </source>
</evidence>
<evidence type="ECO:0000256" key="4">
    <source>
        <dbReference type="ARBA" id="ARBA00049233"/>
    </source>
</evidence>
<sequence length="575" mass="63960">MSSVLGFLRRNWQAYSPPEPPKNTNPIKFGILGAANIAANALIAPAKSHPDVEIHAVAARQKDKAKAYAKKHNIPHAFDSYQAILDDPSIDAVYIPLVASLHYEWAIKAIAKGKHVLLEKPATVNAAEAEMLFRSPLLRQPNAPVLLEAMHFRFQPSWQYFLSLVDHENIQTVDSVAELPSYIIPKGNAQLEYNLGGGTMLHLGTYPMYALRQIMGDEPKECVTCRIRSTPPPVDLSDESTEVRFRFHGGRIGNAVINARASVTTLPTFNISVCHKEIKLEDMTLPKGQTKWTRRKLIISNFLISSFWHRIDIVDEYTIRDETNEKDLKKWTVKQSKKVYTFKDANVDQPSEPFWSSFRHQLEQFVNRVRGKQGSGLWVDQEDSIAQARMIDMAYEKSGLPFNSITLHSLQSQSLPTLNYLNKHQTTSTIIMQFSLACLAAILATSVSAAPAPAVNMMAASPQWTIENMQRSCAKDDSSCTWNFKIDTHKGAATGCKYVVKGSKASQRNGGPVKCGDFTITSGWSGQFGPGNGFTTFSVVSSKRQIVWPAYTDKQVSSGKVVKPDQSYTPANLPN</sequence>
<feature type="domain" description="Gfo/Idh/MocA-like oxidoreductase N-terminal" evidence="5">
    <location>
        <begin position="27"/>
        <end position="133"/>
    </location>
</feature>
<evidence type="ECO:0000256" key="2">
    <source>
        <dbReference type="ARBA" id="ARBA00038984"/>
    </source>
</evidence>
<evidence type="ECO:0000256" key="1">
    <source>
        <dbReference type="ARBA" id="ARBA00023002"/>
    </source>
</evidence>
<proteinExistence type="predicted"/>
<dbReference type="InterPro" id="IPR000683">
    <property type="entry name" value="Gfo/Idh/MocA-like_OxRdtase_N"/>
</dbReference>
<dbReference type="InterPro" id="IPR050984">
    <property type="entry name" value="Gfo/Idh/MocA_domain"/>
</dbReference>
<evidence type="ECO:0000313" key="7">
    <source>
        <dbReference type="Proteomes" id="UP000693942"/>
    </source>
</evidence>
<dbReference type="EC" id="1.1.1.179" evidence="2"/>
<dbReference type="EMBL" id="JAELUR010000006">
    <property type="protein sequence ID" value="KAG7430188.1"/>
    <property type="molecule type" value="Genomic_DNA"/>
</dbReference>
<protein>
    <recommendedName>
        <fullName evidence="2">D-xylose 1-dehydrogenase (NADP(+), D-xylono-1,5-lactone-forming)</fullName>
        <ecNumber evidence="2">1.1.1.179</ecNumber>
    </recommendedName>
    <alternativeName>
        <fullName evidence="3">D-xylose-NADP dehydrogenase</fullName>
    </alternativeName>
</protein>
<dbReference type="Proteomes" id="UP000693942">
    <property type="component" value="Unassembled WGS sequence"/>
</dbReference>
<evidence type="ECO:0000256" key="3">
    <source>
        <dbReference type="ARBA" id="ARBA00042988"/>
    </source>
</evidence>